<gene>
    <name evidence="2" type="ORF">METZ01_LOCUS154876</name>
</gene>
<feature type="region of interest" description="Disordered" evidence="1">
    <location>
        <begin position="1"/>
        <end position="20"/>
    </location>
</feature>
<proteinExistence type="predicted"/>
<organism evidence="2">
    <name type="scientific">marine metagenome</name>
    <dbReference type="NCBI Taxonomy" id="408172"/>
    <lineage>
        <taxon>unclassified sequences</taxon>
        <taxon>metagenomes</taxon>
        <taxon>ecological metagenomes</taxon>
    </lineage>
</organism>
<evidence type="ECO:0000313" key="2">
    <source>
        <dbReference type="EMBL" id="SVB02022.1"/>
    </source>
</evidence>
<evidence type="ECO:0000256" key="1">
    <source>
        <dbReference type="SAM" id="MobiDB-lite"/>
    </source>
</evidence>
<feature type="non-terminal residue" evidence="2">
    <location>
        <position position="36"/>
    </location>
</feature>
<feature type="non-terminal residue" evidence="2">
    <location>
        <position position="1"/>
    </location>
</feature>
<dbReference type="EMBL" id="UINC01025787">
    <property type="protein sequence ID" value="SVB02022.1"/>
    <property type="molecule type" value="Genomic_DNA"/>
</dbReference>
<reference evidence="2" key="1">
    <citation type="submission" date="2018-05" db="EMBL/GenBank/DDBJ databases">
        <authorList>
            <person name="Lanie J.A."/>
            <person name="Ng W.-L."/>
            <person name="Kazmierczak K.M."/>
            <person name="Andrzejewski T.M."/>
            <person name="Davidsen T.M."/>
            <person name="Wayne K.J."/>
            <person name="Tettelin H."/>
            <person name="Glass J.I."/>
            <person name="Rusch D."/>
            <person name="Podicherti R."/>
            <person name="Tsui H.-C.T."/>
            <person name="Winkler M.E."/>
        </authorList>
    </citation>
    <scope>NUCLEOTIDE SEQUENCE</scope>
</reference>
<name>A0A382ALK9_9ZZZZ</name>
<protein>
    <submittedName>
        <fullName evidence="2">Uncharacterized protein</fullName>
    </submittedName>
</protein>
<accession>A0A382ALK9</accession>
<sequence>VHVRTLGKIPAVTDEPTPSADAVKAEMSAYYDRLAS</sequence>
<dbReference type="AlphaFoldDB" id="A0A382ALK9"/>